<sequence>MQSYVAPRQHDRRIFDRRVVGVILLKRFVKLGDIFGTNKSSVTKVLQAAKFSDHL</sequence>
<accession>A0AAP0EJM1</accession>
<proteinExistence type="predicted"/>
<evidence type="ECO:0000313" key="1">
    <source>
        <dbReference type="EMBL" id="KAK9094474.1"/>
    </source>
</evidence>
<evidence type="ECO:0000313" key="2">
    <source>
        <dbReference type="Proteomes" id="UP001419268"/>
    </source>
</evidence>
<gene>
    <name evidence="1" type="ORF">Scep_025943</name>
</gene>
<dbReference type="AlphaFoldDB" id="A0AAP0EJM1"/>
<protein>
    <submittedName>
        <fullName evidence="1">Uncharacterized protein</fullName>
    </submittedName>
</protein>
<dbReference type="EMBL" id="JBBNAG010000011">
    <property type="protein sequence ID" value="KAK9094474.1"/>
    <property type="molecule type" value="Genomic_DNA"/>
</dbReference>
<reference evidence="1 2" key="1">
    <citation type="submission" date="2024-01" db="EMBL/GenBank/DDBJ databases">
        <title>Genome assemblies of Stephania.</title>
        <authorList>
            <person name="Yang L."/>
        </authorList>
    </citation>
    <scope>NUCLEOTIDE SEQUENCE [LARGE SCALE GENOMIC DNA]</scope>
    <source>
        <strain evidence="1">JXDWG</strain>
        <tissue evidence="1">Leaf</tissue>
    </source>
</reference>
<keyword evidence="2" id="KW-1185">Reference proteome</keyword>
<dbReference type="Proteomes" id="UP001419268">
    <property type="component" value="Unassembled WGS sequence"/>
</dbReference>
<comment type="caution">
    <text evidence="1">The sequence shown here is derived from an EMBL/GenBank/DDBJ whole genome shotgun (WGS) entry which is preliminary data.</text>
</comment>
<name>A0AAP0EJM1_9MAGN</name>
<organism evidence="1 2">
    <name type="scientific">Stephania cephalantha</name>
    <dbReference type="NCBI Taxonomy" id="152367"/>
    <lineage>
        <taxon>Eukaryota</taxon>
        <taxon>Viridiplantae</taxon>
        <taxon>Streptophyta</taxon>
        <taxon>Embryophyta</taxon>
        <taxon>Tracheophyta</taxon>
        <taxon>Spermatophyta</taxon>
        <taxon>Magnoliopsida</taxon>
        <taxon>Ranunculales</taxon>
        <taxon>Menispermaceae</taxon>
        <taxon>Menispermoideae</taxon>
        <taxon>Cissampelideae</taxon>
        <taxon>Stephania</taxon>
    </lineage>
</organism>